<dbReference type="GeneID" id="103371717"/>
<dbReference type="Proteomes" id="UP000694891">
    <property type="component" value="Unplaced"/>
</dbReference>
<dbReference type="AlphaFoldDB" id="A0A9Y4NLD2"/>
<protein>
    <submittedName>
        <fullName evidence="3">Cilia- and flagella-associated protein 263</fullName>
    </submittedName>
</protein>
<keyword evidence="3" id="KW-0969">Cilium</keyword>
<feature type="coiled-coil region" evidence="1">
    <location>
        <begin position="20"/>
        <end position="47"/>
    </location>
</feature>
<keyword evidence="3" id="KW-0282">Flagellum</keyword>
<evidence type="ECO:0000313" key="3">
    <source>
        <dbReference type="RefSeq" id="XP_008299360.1"/>
    </source>
</evidence>
<name>A0A9Y4NLD2_9TELE</name>
<organism evidence="2 3">
    <name type="scientific">Stegastes partitus</name>
    <name type="common">bicolor damselfish</name>
    <dbReference type="NCBI Taxonomy" id="144197"/>
    <lineage>
        <taxon>Eukaryota</taxon>
        <taxon>Metazoa</taxon>
        <taxon>Chordata</taxon>
        <taxon>Craniata</taxon>
        <taxon>Vertebrata</taxon>
        <taxon>Euteleostomi</taxon>
        <taxon>Actinopterygii</taxon>
        <taxon>Neopterygii</taxon>
        <taxon>Teleostei</taxon>
        <taxon>Neoteleostei</taxon>
        <taxon>Acanthomorphata</taxon>
        <taxon>Ovalentaria</taxon>
        <taxon>Pomacentridae</taxon>
        <taxon>Stegastes</taxon>
    </lineage>
</organism>
<sequence>MFILLLMLCSVHTDKQVNQLEKFNLKNRALKVQEKKLLQQLQRKKELGKVEYEDFFQEYNEPRVEKNLDELQINSLKVQRVLSSHKEKLQRVTLESTELSSDISRRRQLLAKLEEEIQQAEEVWC</sequence>
<accession>A0A9Y4NLD2</accession>
<evidence type="ECO:0000313" key="2">
    <source>
        <dbReference type="Proteomes" id="UP000694891"/>
    </source>
</evidence>
<dbReference type="CTD" id="29070"/>
<proteinExistence type="predicted"/>
<keyword evidence="1" id="KW-0175">Coiled coil</keyword>
<evidence type="ECO:0000256" key="1">
    <source>
        <dbReference type="SAM" id="Coils"/>
    </source>
</evidence>
<dbReference type="RefSeq" id="XP_008299360.1">
    <property type="nucleotide sequence ID" value="XM_008301138.1"/>
</dbReference>
<keyword evidence="2" id="KW-1185">Reference proteome</keyword>
<keyword evidence="3" id="KW-0966">Cell projection</keyword>
<gene>
    <name evidence="3" type="primary">cfap263</name>
</gene>
<reference evidence="3" key="1">
    <citation type="submission" date="2025-08" db="UniProtKB">
        <authorList>
            <consortium name="RefSeq"/>
        </authorList>
    </citation>
    <scope>IDENTIFICATION</scope>
</reference>